<keyword evidence="3" id="KW-1133">Transmembrane helix</keyword>
<keyword evidence="2" id="KW-1015">Disulfide bond</keyword>
<evidence type="ECO:0000256" key="2">
    <source>
        <dbReference type="ARBA" id="ARBA00023157"/>
    </source>
</evidence>
<dbReference type="InterPro" id="IPR016187">
    <property type="entry name" value="CTDL_fold"/>
</dbReference>
<evidence type="ECO:0000259" key="4">
    <source>
        <dbReference type="PROSITE" id="PS50041"/>
    </source>
</evidence>
<dbReference type="InterPro" id="IPR016186">
    <property type="entry name" value="C-type_lectin-like/link_sf"/>
</dbReference>
<evidence type="ECO:0000313" key="5">
    <source>
        <dbReference type="Proteomes" id="UP000515156"/>
    </source>
</evidence>
<dbReference type="GeneID" id="115465270"/>
<dbReference type="AlphaFoldDB" id="A0A6P7XLI8"/>
<dbReference type="InterPro" id="IPR018378">
    <property type="entry name" value="C-type_lectin_CS"/>
</dbReference>
<dbReference type="Gene3D" id="3.10.100.10">
    <property type="entry name" value="Mannose-Binding Protein A, subunit A"/>
    <property type="match status" value="1"/>
</dbReference>
<dbReference type="SUPFAM" id="SSF56436">
    <property type="entry name" value="C-type lectin-like"/>
    <property type="match status" value="1"/>
</dbReference>
<evidence type="ECO:0000256" key="1">
    <source>
        <dbReference type="ARBA" id="ARBA00022734"/>
    </source>
</evidence>
<keyword evidence="5" id="KW-1185">Reference proteome</keyword>
<feature type="domain" description="C-type lectin" evidence="4">
    <location>
        <begin position="139"/>
        <end position="253"/>
    </location>
</feature>
<accession>A0A6P7XLI8</accession>
<reference evidence="6" key="1">
    <citation type="submission" date="2025-08" db="UniProtKB">
        <authorList>
            <consortium name="RefSeq"/>
        </authorList>
    </citation>
    <scope>IDENTIFICATION</scope>
</reference>
<dbReference type="Pfam" id="PF00059">
    <property type="entry name" value="Lectin_C"/>
    <property type="match status" value="1"/>
</dbReference>
<gene>
    <name evidence="6" type="primary">LOC115465270</name>
</gene>
<dbReference type="SMART" id="SM00034">
    <property type="entry name" value="CLECT"/>
    <property type="match status" value="1"/>
</dbReference>
<keyword evidence="3" id="KW-0472">Membrane</keyword>
<evidence type="ECO:0000313" key="6">
    <source>
        <dbReference type="RefSeq" id="XP_030051530.1"/>
    </source>
</evidence>
<dbReference type="CDD" id="cd03590">
    <property type="entry name" value="CLECT_DC-SIGN_like"/>
    <property type="match status" value="1"/>
</dbReference>
<dbReference type="PROSITE" id="PS00615">
    <property type="entry name" value="C_TYPE_LECTIN_1"/>
    <property type="match status" value="1"/>
</dbReference>
<dbReference type="PROSITE" id="PS50041">
    <property type="entry name" value="C_TYPE_LECTIN_2"/>
    <property type="match status" value="1"/>
</dbReference>
<protein>
    <submittedName>
        <fullName evidence="6">CD209 antigen-like protein C</fullName>
    </submittedName>
</protein>
<dbReference type="GO" id="GO:0030246">
    <property type="term" value="F:carbohydrate binding"/>
    <property type="evidence" value="ECO:0007669"/>
    <property type="project" value="UniProtKB-KW"/>
</dbReference>
<keyword evidence="3" id="KW-0812">Transmembrane</keyword>
<evidence type="ECO:0000256" key="3">
    <source>
        <dbReference type="SAM" id="Phobius"/>
    </source>
</evidence>
<organism evidence="5 6">
    <name type="scientific">Microcaecilia unicolor</name>
    <dbReference type="NCBI Taxonomy" id="1415580"/>
    <lineage>
        <taxon>Eukaryota</taxon>
        <taxon>Metazoa</taxon>
        <taxon>Chordata</taxon>
        <taxon>Craniata</taxon>
        <taxon>Vertebrata</taxon>
        <taxon>Euteleostomi</taxon>
        <taxon>Amphibia</taxon>
        <taxon>Gymnophiona</taxon>
        <taxon>Siphonopidae</taxon>
        <taxon>Microcaecilia</taxon>
    </lineage>
</organism>
<dbReference type="KEGG" id="muo:115465270"/>
<keyword evidence="1" id="KW-0430">Lectin</keyword>
<dbReference type="InterPro" id="IPR001304">
    <property type="entry name" value="C-type_lectin-like"/>
</dbReference>
<dbReference type="Proteomes" id="UP000515156">
    <property type="component" value="Chromosome 3"/>
</dbReference>
<dbReference type="OrthoDB" id="2142683at2759"/>
<dbReference type="PANTHER" id="PTHR22803">
    <property type="entry name" value="MANNOSE, PHOSPHOLIPASE, LECTIN RECEPTOR RELATED"/>
    <property type="match status" value="1"/>
</dbReference>
<sequence>MEGEGYTVQTSTKLGYYSLGSLQRNACGRKSNPILYILLFFSFILWIIFLSVMQSHYSKMSSEMEKRQSELTALKSKYSQMSLVISGLQVNYTAQLGNALREVKEVKMKQEKLRDVMKQVLEKTYEPPKCPDSEKWNKFQNSCYYFSSGTKTWQDSRSYCLKNEADLVVVNNQTEQDYINRAIGQTRSWIGLHDTLKEGEWIWVDNSSLTFTAWGAGEPNNAGTLRGEDCVEVIGYGTWNDGPCTAMQNFICEKPLLTLF</sequence>
<dbReference type="InParanoid" id="A0A6P7XLI8"/>
<feature type="transmembrane region" description="Helical" evidence="3">
    <location>
        <begin position="34"/>
        <end position="53"/>
    </location>
</feature>
<dbReference type="InterPro" id="IPR050111">
    <property type="entry name" value="C-type_lectin/snaclec_domain"/>
</dbReference>
<proteinExistence type="predicted"/>
<dbReference type="RefSeq" id="XP_030051530.1">
    <property type="nucleotide sequence ID" value="XM_030195670.1"/>
</dbReference>
<name>A0A6P7XLI8_9AMPH</name>
<dbReference type="InterPro" id="IPR033989">
    <property type="entry name" value="CD209-like_CTLD"/>
</dbReference>